<sequence>MAVRRRKIHTLHTEVQLELELAPMLEETPARIIPFPRRKAAKSPASIMEIEWTEEDILKMRSRLLHDSLQQLADRRNGEKTREEIAAWVASNAIEPFSFVVCASECGYRVKELRDKLNYLLARFWKT</sequence>
<dbReference type="Proteomes" id="UP000294489">
    <property type="component" value="Unassembled WGS sequence"/>
</dbReference>
<accession>A0A4R8FKL2</accession>
<dbReference type="OrthoDB" id="5905663at2"/>
<dbReference type="AlphaFoldDB" id="A0A4R8FKL2"/>
<protein>
    <submittedName>
        <fullName evidence="1">Uncharacterized protein</fullName>
    </submittedName>
</protein>
<evidence type="ECO:0000313" key="1">
    <source>
        <dbReference type="EMBL" id="TDX26776.1"/>
    </source>
</evidence>
<organism evidence="1 2">
    <name type="scientific">Modicisalibacter xianhensis</name>
    <dbReference type="NCBI Taxonomy" id="442341"/>
    <lineage>
        <taxon>Bacteria</taxon>
        <taxon>Pseudomonadati</taxon>
        <taxon>Pseudomonadota</taxon>
        <taxon>Gammaproteobacteria</taxon>
        <taxon>Oceanospirillales</taxon>
        <taxon>Halomonadaceae</taxon>
        <taxon>Modicisalibacter</taxon>
    </lineage>
</organism>
<comment type="caution">
    <text evidence="1">The sequence shown here is derived from an EMBL/GenBank/DDBJ whole genome shotgun (WGS) entry which is preliminary data.</text>
</comment>
<proteinExistence type="predicted"/>
<reference evidence="1 2" key="1">
    <citation type="submission" date="2019-03" db="EMBL/GenBank/DDBJ databases">
        <title>Freshwater and sediment microbial communities from various areas in North America, analyzing microbe dynamics in response to fracking.</title>
        <authorList>
            <person name="Lamendella R."/>
        </authorList>
    </citation>
    <scope>NUCLEOTIDE SEQUENCE [LARGE SCALE GENOMIC DNA]</scope>
    <source>
        <strain evidence="1 2">6_TX</strain>
    </source>
</reference>
<name>A0A4R8FKL2_9GAMM</name>
<gene>
    <name evidence="1" type="ORF">DFO67_11541</name>
</gene>
<dbReference type="RefSeq" id="WP_134019318.1">
    <property type="nucleotide sequence ID" value="NZ_SOEC01000015.1"/>
</dbReference>
<dbReference type="EMBL" id="SOEC01000015">
    <property type="protein sequence ID" value="TDX26776.1"/>
    <property type="molecule type" value="Genomic_DNA"/>
</dbReference>
<evidence type="ECO:0000313" key="2">
    <source>
        <dbReference type="Proteomes" id="UP000294489"/>
    </source>
</evidence>